<protein>
    <submittedName>
        <fullName evidence="3">Uncharacterized protein LOC111131779</fullName>
    </submittedName>
</protein>
<reference evidence="3" key="1">
    <citation type="submission" date="2025-08" db="UniProtKB">
        <authorList>
            <consortium name="RefSeq"/>
        </authorList>
    </citation>
    <scope>IDENTIFICATION</scope>
    <source>
        <tissue evidence="3">Whole sample</tissue>
    </source>
</reference>
<dbReference type="SUPFAM" id="SSF52402">
    <property type="entry name" value="Adenine nucleotide alpha hydrolases-like"/>
    <property type="match status" value="1"/>
</dbReference>
<gene>
    <name evidence="3" type="primary">LOC111131779</name>
</gene>
<organism evidence="2 3">
    <name type="scientific">Crassostrea virginica</name>
    <name type="common">Eastern oyster</name>
    <dbReference type="NCBI Taxonomy" id="6565"/>
    <lineage>
        <taxon>Eukaryota</taxon>
        <taxon>Metazoa</taxon>
        <taxon>Spiralia</taxon>
        <taxon>Lophotrochozoa</taxon>
        <taxon>Mollusca</taxon>
        <taxon>Bivalvia</taxon>
        <taxon>Autobranchia</taxon>
        <taxon>Pteriomorphia</taxon>
        <taxon>Ostreida</taxon>
        <taxon>Ostreoidea</taxon>
        <taxon>Ostreidae</taxon>
        <taxon>Crassostrea</taxon>
    </lineage>
</organism>
<dbReference type="OrthoDB" id="843225at2759"/>
<dbReference type="PANTHER" id="PTHR46989:SF3">
    <property type="entry name" value="USPA DOMAIN-CONTAINING PROTEIN"/>
    <property type="match status" value="1"/>
</dbReference>
<evidence type="ECO:0000259" key="1">
    <source>
        <dbReference type="Pfam" id="PF00582"/>
    </source>
</evidence>
<dbReference type="InterPro" id="IPR006016">
    <property type="entry name" value="UspA"/>
</dbReference>
<dbReference type="PANTHER" id="PTHR46989">
    <property type="entry name" value="USP DOMAIN-CONTAINING PROTEIN"/>
    <property type="match status" value="1"/>
</dbReference>
<dbReference type="RefSeq" id="XP_022335189.1">
    <property type="nucleotide sequence ID" value="XM_022479481.1"/>
</dbReference>
<dbReference type="Pfam" id="PF00582">
    <property type="entry name" value="Usp"/>
    <property type="match status" value="1"/>
</dbReference>
<dbReference type="KEGG" id="cvn:111131779"/>
<dbReference type="CDD" id="cd23659">
    <property type="entry name" value="USP_At3g01520-like"/>
    <property type="match status" value="1"/>
</dbReference>
<feature type="domain" description="UspA" evidence="1">
    <location>
        <begin position="1"/>
        <end position="147"/>
    </location>
</feature>
<dbReference type="Proteomes" id="UP000694844">
    <property type="component" value="Chromosome 4"/>
</dbReference>
<evidence type="ECO:0000313" key="2">
    <source>
        <dbReference type="Proteomes" id="UP000694844"/>
    </source>
</evidence>
<dbReference type="InterPro" id="IPR006015">
    <property type="entry name" value="Universal_stress_UspA"/>
</dbReference>
<dbReference type="Gene3D" id="3.40.50.620">
    <property type="entry name" value="HUPs"/>
    <property type="match status" value="1"/>
</dbReference>
<proteinExistence type="predicted"/>
<name>A0A8B8E668_CRAVI</name>
<dbReference type="AlphaFoldDB" id="A0A8B8E668"/>
<dbReference type="InterPro" id="IPR014729">
    <property type="entry name" value="Rossmann-like_a/b/a_fold"/>
</dbReference>
<accession>A0A8B8E668</accession>
<dbReference type="GeneID" id="111131779"/>
<keyword evidence="2" id="KW-1185">Reference proteome</keyword>
<evidence type="ECO:0000313" key="3">
    <source>
        <dbReference type="RefSeq" id="XP_022335189.1"/>
    </source>
</evidence>
<dbReference type="PRINTS" id="PR01438">
    <property type="entry name" value="UNVRSLSTRESS"/>
</dbReference>
<sequence>MARTIVIAMDGSEHSDYAFQWYVKNTYREGDKVVIVYCAEYNELAKQPLTLMSVDKSLITNLIEGEETKVKKLAAKFEELVKTYGIEGKIVRVNGEPGHGIVKIAEDEKAIMIVTGTRGLGNIRRKLLGSVSEYVLHHSPVPVMICRRKE</sequence>